<name>A0A7C1GAA0_9CREN</name>
<accession>A0A7C1GAA0</accession>
<sequence length="85" mass="9540">MYAVETVDLTRTYVRYNYKGTRISMDADDNPGGLFLSLYNRYFNRNVVKEEVVAVDHVNIKIPRGESSSASSGQTDPAKPRYSGS</sequence>
<evidence type="ECO:0000256" key="1">
    <source>
        <dbReference type="SAM" id="MobiDB-lite"/>
    </source>
</evidence>
<proteinExistence type="predicted"/>
<organism evidence="2">
    <name type="scientific">Thermofilum adornatum</name>
    <dbReference type="NCBI Taxonomy" id="1365176"/>
    <lineage>
        <taxon>Archaea</taxon>
        <taxon>Thermoproteota</taxon>
        <taxon>Thermoprotei</taxon>
        <taxon>Thermofilales</taxon>
        <taxon>Thermofilaceae</taxon>
        <taxon>Thermofilum</taxon>
    </lineage>
</organism>
<comment type="caution">
    <text evidence="2">The sequence shown here is derived from an EMBL/GenBank/DDBJ whole genome shotgun (WGS) entry which is preliminary data.</text>
</comment>
<gene>
    <name evidence="2" type="ORF">ENN26_00920</name>
</gene>
<dbReference type="EMBL" id="DSAY01000017">
    <property type="protein sequence ID" value="HDP14325.1"/>
    <property type="molecule type" value="Genomic_DNA"/>
</dbReference>
<evidence type="ECO:0000313" key="2">
    <source>
        <dbReference type="EMBL" id="HDP14325.1"/>
    </source>
</evidence>
<feature type="compositionally biased region" description="Polar residues" evidence="1">
    <location>
        <begin position="66"/>
        <end position="75"/>
    </location>
</feature>
<protein>
    <submittedName>
        <fullName evidence="2">Uncharacterized protein</fullName>
    </submittedName>
</protein>
<dbReference type="AlphaFoldDB" id="A0A7C1GAA0"/>
<feature type="region of interest" description="Disordered" evidence="1">
    <location>
        <begin position="64"/>
        <end position="85"/>
    </location>
</feature>
<reference evidence="2" key="1">
    <citation type="journal article" date="2020" name="mSystems">
        <title>Genome- and Community-Level Interaction Insights into Carbon Utilization and Element Cycling Functions of Hydrothermarchaeota in Hydrothermal Sediment.</title>
        <authorList>
            <person name="Zhou Z."/>
            <person name="Liu Y."/>
            <person name="Xu W."/>
            <person name="Pan J."/>
            <person name="Luo Z.H."/>
            <person name="Li M."/>
        </authorList>
    </citation>
    <scope>NUCLEOTIDE SEQUENCE [LARGE SCALE GENOMIC DNA]</scope>
    <source>
        <strain evidence="2">SpSt-116</strain>
    </source>
</reference>